<evidence type="ECO:0000313" key="1">
    <source>
        <dbReference type="EMBL" id="CAB4015602.1"/>
    </source>
</evidence>
<protein>
    <submittedName>
        <fullName evidence="1">Uncharacterized protein</fullName>
    </submittedName>
</protein>
<feature type="non-terminal residue" evidence="1">
    <location>
        <position position="1"/>
    </location>
</feature>
<sequence length="73" mass="8335">MPLLDESWWYCLKKGEGSKVDFPIRAKPILRKSSSHYTLDENNACVQAPSFIQETVSFYVTTNPCGVDSLREH</sequence>
<keyword evidence="2" id="KW-1185">Reference proteome</keyword>
<gene>
    <name evidence="1" type="ORF">PACLA_8A013573</name>
</gene>
<dbReference type="AlphaFoldDB" id="A0A7D9IRP1"/>
<dbReference type="Proteomes" id="UP001152795">
    <property type="component" value="Unassembled WGS sequence"/>
</dbReference>
<accession>A0A7D9IRP1</accession>
<dbReference type="EMBL" id="CACRXK020008778">
    <property type="protein sequence ID" value="CAB4015602.1"/>
    <property type="molecule type" value="Genomic_DNA"/>
</dbReference>
<reference evidence="1" key="1">
    <citation type="submission" date="2020-04" db="EMBL/GenBank/DDBJ databases">
        <authorList>
            <person name="Alioto T."/>
            <person name="Alioto T."/>
            <person name="Gomez Garrido J."/>
        </authorList>
    </citation>
    <scope>NUCLEOTIDE SEQUENCE</scope>
    <source>
        <strain evidence="1">A484AB</strain>
    </source>
</reference>
<name>A0A7D9IRP1_PARCT</name>
<evidence type="ECO:0000313" key="2">
    <source>
        <dbReference type="Proteomes" id="UP001152795"/>
    </source>
</evidence>
<organism evidence="1 2">
    <name type="scientific">Paramuricea clavata</name>
    <name type="common">Red gorgonian</name>
    <name type="synonym">Violescent sea-whip</name>
    <dbReference type="NCBI Taxonomy" id="317549"/>
    <lineage>
        <taxon>Eukaryota</taxon>
        <taxon>Metazoa</taxon>
        <taxon>Cnidaria</taxon>
        <taxon>Anthozoa</taxon>
        <taxon>Octocorallia</taxon>
        <taxon>Malacalcyonacea</taxon>
        <taxon>Plexauridae</taxon>
        <taxon>Paramuricea</taxon>
    </lineage>
</organism>
<comment type="caution">
    <text evidence="1">The sequence shown here is derived from an EMBL/GenBank/DDBJ whole genome shotgun (WGS) entry which is preliminary data.</text>
</comment>
<proteinExistence type="predicted"/>